<dbReference type="Gene3D" id="3.30.460.10">
    <property type="entry name" value="Beta Polymerase, domain 2"/>
    <property type="match status" value="1"/>
</dbReference>
<dbReference type="GO" id="GO:0016779">
    <property type="term" value="F:nucleotidyltransferase activity"/>
    <property type="evidence" value="ECO:0007669"/>
    <property type="project" value="InterPro"/>
</dbReference>
<sequence length="266" mass="30520">MATYGKNIIMTPDKFTDQLIEAFLREFDGRLAAVALYGSKVEPEFTDRWSDTDLILVFRPEEQPKLRALNELVSRLGRILGREVHHQTGKLVARYVIQSGPTIEALDLSVFGYDQWLAEKTVSPGPHRLLWGKFPERKGALDADGSPAPYSAAAIDANWFLYYECVKKLKRRDNLIGLHLLLKLMQENLVLEMIARDEETGTNIHRFGGNEPVRWLSGLHKLEADNTALLLENLRQLSAWYDQQLLNRIPDYESRFSAFVEYLEVE</sequence>
<dbReference type="InterPro" id="IPR043519">
    <property type="entry name" value="NT_sf"/>
</dbReference>
<dbReference type="InterPro" id="IPR002934">
    <property type="entry name" value="Polymerase_NTP_transf_dom"/>
</dbReference>
<comment type="caution">
    <text evidence="2">The sequence shown here is derived from an EMBL/GenBank/DDBJ whole genome shotgun (WGS) entry which is preliminary data.</text>
</comment>
<dbReference type="SUPFAM" id="SSF81301">
    <property type="entry name" value="Nucleotidyltransferase"/>
    <property type="match status" value="1"/>
</dbReference>
<feature type="domain" description="Polymerase nucleotidyl transferase" evidence="1">
    <location>
        <begin position="19"/>
        <end position="85"/>
    </location>
</feature>
<evidence type="ECO:0000313" key="2">
    <source>
        <dbReference type="EMBL" id="PHN03375.1"/>
    </source>
</evidence>
<dbReference type="Pfam" id="PF01909">
    <property type="entry name" value="NTP_transf_2"/>
    <property type="match status" value="1"/>
</dbReference>
<dbReference type="Proteomes" id="UP000223913">
    <property type="component" value="Unassembled WGS sequence"/>
</dbReference>
<accession>A0A2D0N4G1</accession>
<evidence type="ECO:0000313" key="3">
    <source>
        <dbReference type="Proteomes" id="UP000223913"/>
    </source>
</evidence>
<reference evidence="2 3" key="1">
    <citation type="submission" date="2017-10" db="EMBL/GenBank/DDBJ databases">
        <title>The draft genome sequence of Lewinella nigricans NBRC 102662.</title>
        <authorList>
            <person name="Wang K."/>
        </authorList>
    </citation>
    <scope>NUCLEOTIDE SEQUENCE [LARGE SCALE GENOMIC DNA]</scope>
    <source>
        <strain evidence="2 3">NBRC 102662</strain>
    </source>
</reference>
<dbReference type="EMBL" id="PDUD01000032">
    <property type="protein sequence ID" value="PHN03375.1"/>
    <property type="molecule type" value="Genomic_DNA"/>
</dbReference>
<protein>
    <recommendedName>
        <fullName evidence="1">Polymerase nucleotidyl transferase domain-containing protein</fullName>
    </recommendedName>
</protein>
<gene>
    <name evidence="2" type="ORF">CRP01_27205</name>
</gene>
<name>A0A2D0N4G1_FLAN2</name>
<dbReference type="AlphaFoldDB" id="A0A2D0N4G1"/>
<keyword evidence="3" id="KW-1185">Reference proteome</keyword>
<organism evidence="2 3">
    <name type="scientific">Flavilitoribacter nigricans (strain ATCC 23147 / DSM 23189 / NBRC 102662 / NCIMB 1420 / SS-2)</name>
    <name type="common">Lewinella nigricans</name>
    <dbReference type="NCBI Taxonomy" id="1122177"/>
    <lineage>
        <taxon>Bacteria</taxon>
        <taxon>Pseudomonadati</taxon>
        <taxon>Bacteroidota</taxon>
        <taxon>Saprospiria</taxon>
        <taxon>Saprospirales</taxon>
        <taxon>Lewinellaceae</taxon>
        <taxon>Flavilitoribacter</taxon>
    </lineage>
</organism>
<proteinExistence type="predicted"/>
<evidence type="ECO:0000259" key="1">
    <source>
        <dbReference type="Pfam" id="PF01909"/>
    </source>
</evidence>